<dbReference type="InterPro" id="IPR041700">
    <property type="entry name" value="OMP_b-brl_3"/>
</dbReference>
<proteinExistence type="predicted"/>
<name>A0ABW3Q3M5_9BACT</name>
<feature type="chain" id="PRO_5046322296" evidence="1">
    <location>
        <begin position="19"/>
        <end position="813"/>
    </location>
</feature>
<reference evidence="4" key="1">
    <citation type="journal article" date="2019" name="Int. J. Syst. Evol. Microbiol.">
        <title>The Global Catalogue of Microorganisms (GCM) 10K type strain sequencing project: providing services to taxonomists for standard genome sequencing and annotation.</title>
        <authorList>
            <consortium name="The Broad Institute Genomics Platform"/>
            <consortium name="The Broad Institute Genome Sequencing Center for Infectious Disease"/>
            <person name="Wu L."/>
            <person name="Ma J."/>
        </authorList>
    </citation>
    <scope>NUCLEOTIDE SEQUENCE [LARGE SCALE GENOMIC DNA]</scope>
    <source>
        <strain evidence="4">CCUG 55608</strain>
    </source>
</reference>
<comment type="caution">
    <text evidence="3">The sequence shown here is derived from an EMBL/GenBank/DDBJ whole genome shotgun (WGS) entry which is preliminary data.</text>
</comment>
<evidence type="ECO:0000256" key="1">
    <source>
        <dbReference type="SAM" id="SignalP"/>
    </source>
</evidence>
<dbReference type="InterPro" id="IPR008969">
    <property type="entry name" value="CarboxyPept-like_regulatory"/>
</dbReference>
<gene>
    <name evidence="3" type="ORF">ACFQ4C_03330</name>
</gene>
<accession>A0ABW3Q3M5</accession>
<dbReference type="InterPro" id="IPR013783">
    <property type="entry name" value="Ig-like_fold"/>
</dbReference>
<dbReference type="Proteomes" id="UP001597116">
    <property type="component" value="Unassembled WGS sequence"/>
</dbReference>
<dbReference type="SUPFAM" id="SSF49464">
    <property type="entry name" value="Carboxypeptidase regulatory domain-like"/>
    <property type="match status" value="1"/>
</dbReference>
<feature type="signal peptide" evidence="1">
    <location>
        <begin position="1"/>
        <end position="18"/>
    </location>
</feature>
<sequence>MKLILLFFPLLVSLVTRAQSIDTTIRGLVKDELNEPLPGATVILYRAADSTLVRGETTQSNGKFAFTGLTSNVYYLRVTSVGMKEYRSGSLTIDEAHPVLALPAILLSPSRTTLQEVKVVAKRPLVEQEIDKTVVNVDALIGSAGNNTLEVLEKTPGVTVGTDGEISLNGKNGVLVLIDGRQTYLSGPDLAAYLRSLPGGSLDKLELMTNPPAKYDAAGTAIINIRLKRNRVQGFTGDVSASYSQGRTVRSNEVINLNFNRKKLNVFGGLSYNKDGDYADNFYNRTFYGENGALISSLRLQNNFRTSSQGLTGRLGMDYAVSPKTTYGFVVSMQSRPRREWRDITSQNFNASSLIDSVGVGGTNGNFSWKNKSANVNYNHRFDQAGREITADLSYAQYESDGVQRLTNVMVLPDGTPLNHSEFLFNLPSDIQIYTAKADYVHPLKNKFLLEAGIKSSLVNTDNDSKYYTVIDHNKVPDYGKSNHFIYRENINAAYVNTRKEWKLLGIQAGLRVENTLANGRQLGNAEVQASSFDKNYTRFFPTVFVRYKLDTVGKNTVSLSLARRINRANYQLLNPFVFLRDTYSYTAGNPFLNPQYHYQYELKYQHKTHLGIALQYNRFTDVIFQLTETVGDLFITSPRNVAKGYILSLATNLSLEPTKWWRLNANLMGARMALQGTAYTEKLTPGIFHARLNAVNQFQLKKGWSGELIGFFATKDLAGQTITEPRYRVSFAVQKKMLKGKGSLRFMADDLFHSWRQNDRTVSLKQAVAYHTGISDTRRVGLAFTYRFGKETFARKRRHTDNAADAEKGRVD</sequence>
<dbReference type="Pfam" id="PF14905">
    <property type="entry name" value="OMP_b-brl_3"/>
    <property type="match status" value="1"/>
</dbReference>
<dbReference type="Gene3D" id="2.60.40.10">
    <property type="entry name" value="Immunoglobulins"/>
    <property type="match status" value="1"/>
</dbReference>
<dbReference type="SUPFAM" id="SSF56935">
    <property type="entry name" value="Porins"/>
    <property type="match status" value="1"/>
</dbReference>
<feature type="domain" description="Outer membrane protein beta-barrel" evidence="2">
    <location>
        <begin position="380"/>
        <end position="787"/>
    </location>
</feature>
<dbReference type="EMBL" id="JBHTLP010000002">
    <property type="protein sequence ID" value="MFD1140119.1"/>
    <property type="molecule type" value="Genomic_DNA"/>
</dbReference>
<organism evidence="3 4">
    <name type="scientific">Larkinella insperata</name>
    <dbReference type="NCBI Taxonomy" id="332158"/>
    <lineage>
        <taxon>Bacteria</taxon>
        <taxon>Pseudomonadati</taxon>
        <taxon>Bacteroidota</taxon>
        <taxon>Cytophagia</taxon>
        <taxon>Cytophagales</taxon>
        <taxon>Spirosomataceae</taxon>
        <taxon>Larkinella</taxon>
    </lineage>
</organism>
<dbReference type="Pfam" id="PF13620">
    <property type="entry name" value="CarboxypepD_reg"/>
    <property type="match status" value="1"/>
</dbReference>
<keyword evidence="4" id="KW-1185">Reference proteome</keyword>
<dbReference type="RefSeq" id="WP_265989883.1">
    <property type="nucleotide sequence ID" value="NZ_CP110973.1"/>
</dbReference>
<evidence type="ECO:0000313" key="3">
    <source>
        <dbReference type="EMBL" id="MFD1140119.1"/>
    </source>
</evidence>
<evidence type="ECO:0000313" key="4">
    <source>
        <dbReference type="Proteomes" id="UP001597116"/>
    </source>
</evidence>
<evidence type="ECO:0000259" key="2">
    <source>
        <dbReference type="Pfam" id="PF14905"/>
    </source>
</evidence>
<keyword evidence="1" id="KW-0732">Signal</keyword>
<protein>
    <submittedName>
        <fullName evidence="3">Outer membrane beta-barrel protein</fullName>
    </submittedName>
</protein>